<proteinExistence type="predicted"/>
<protein>
    <submittedName>
        <fullName evidence="1">Putative membrane-anchored protein</fullName>
    </submittedName>
</protein>
<dbReference type="EMBL" id="MTKP01000230">
    <property type="protein sequence ID" value="RWX47261.1"/>
    <property type="molecule type" value="Genomic_DNA"/>
</dbReference>
<gene>
    <name evidence="1" type="ORF">VT98_12301</name>
</gene>
<dbReference type="InterPro" id="IPR025833">
    <property type="entry name" value="GDYXXLXY"/>
</dbReference>
<dbReference type="AlphaFoldDB" id="A0A444J276"/>
<organism evidence="1 2">
    <name type="scientific">Candidatus Electrothrix communis</name>
    <dbReference type="NCBI Taxonomy" id="1859133"/>
    <lineage>
        <taxon>Bacteria</taxon>
        <taxon>Pseudomonadati</taxon>
        <taxon>Thermodesulfobacteriota</taxon>
        <taxon>Desulfobulbia</taxon>
        <taxon>Desulfobulbales</taxon>
        <taxon>Desulfobulbaceae</taxon>
        <taxon>Candidatus Electrothrix</taxon>
    </lineage>
</organism>
<accession>A0A444J276</accession>
<comment type="caution">
    <text evidence="1">The sequence shown here is derived from an EMBL/GenBank/DDBJ whole genome shotgun (WGS) entry which is preliminary data.</text>
</comment>
<keyword evidence="2" id="KW-1185">Reference proteome</keyword>
<evidence type="ECO:0000313" key="1">
    <source>
        <dbReference type="EMBL" id="RWX47261.1"/>
    </source>
</evidence>
<dbReference type="Pfam" id="PF14345">
    <property type="entry name" value="GDYXXLXY"/>
    <property type="match status" value="1"/>
</dbReference>
<sequence>SSLGWWRYCKIQRTARRSRDEKEYSLGRSLLILATINVMIMEKEHTLAEGGTMLLRLAPRDPRSLMQGDYMVLRYALAREIPATELEPDKGCLVVSLNEHNVAEFVRIHRNEELGSNEHLLFYRNRRGLRLGAESFFFQEGDAGLYAEARYGELKVDESGGSVLVGLRGADFRPLGKGQ</sequence>
<name>A0A444J276_9BACT</name>
<reference evidence="1 2" key="1">
    <citation type="submission" date="2017-01" db="EMBL/GenBank/DDBJ databases">
        <title>The cable genome- insights into the physiology and evolution of filamentous bacteria capable of sulfide oxidation via long distance electron transfer.</title>
        <authorList>
            <person name="Schreiber L."/>
            <person name="Bjerg J.T."/>
            <person name="Boggild A."/>
            <person name="Van De Vossenberg J."/>
            <person name="Meysman F."/>
            <person name="Nielsen L.P."/>
            <person name="Schramm A."/>
            <person name="Kjeldsen K.U."/>
        </authorList>
    </citation>
    <scope>NUCLEOTIDE SEQUENCE [LARGE SCALE GENOMIC DNA]</scope>
    <source>
        <strain evidence="1">A1</strain>
    </source>
</reference>
<evidence type="ECO:0000313" key="2">
    <source>
        <dbReference type="Proteomes" id="UP000288086"/>
    </source>
</evidence>
<feature type="non-terminal residue" evidence="1">
    <location>
        <position position="1"/>
    </location>
</feature>
<dbReference type="Proteomes" id="UP000288086">
    <property type="component" value="Unassembled WGS sequence"/>
</dbReference>